<dbReference type="Proteomes" id="UP000198817">
    <property type="component" value="Unassembled WGS sequence"/>
</dbReference>
<dbReference type="InterPro" id="IPR001182">
    <property type="entry name" value="FtsW/RodA"/>
</dbReference>
<comment type="subcellular location">
    <subcellularLocation>
        <location evidence="1">Membrane</location>
        <topology evidence="1">Multi-pass membrane protein</topology>
    </subcellularLocation>
</comment>
<keyword evidence="3" id="KW-0133">Cell shape</keyword>
<dbReference type="GO" id="GO:0032153">
    <property type="term" value="C:cell division site"/>
    <property type="evidence" value="ECO:0007669"/>
    <property type="project" value="TreeGrafter"/>
</dbReference>
<feature type="transmembrane region" description="Helical" evidence="6">
    <location>
        <begin position="302"/>
        <end position="320"/>
    </location>
</feature>
<feature type="transmembrane region" description="Helical" evidence="6">
    <location>
        <begin position="142"/>
        <end position="158"/>
    </location>
</feature>
<evidence type="ECO:0000256" key="6">
    <source>
        <dbReference type="SAM" id="Phobius"/>
    </source>
</evidence>
<dbReference type="RefSeq" id="WP_090470491.1">
    <property type="nucleotide sequence ID" value="NZ_CACWQI010000011.1"/>
</dbReference>
<keyword evidence="5 6" id="KW-0472">Membrane</keyword>
<feature type="transmembrane region" description="Helical" evidence="6">
    <location>
        <begin position="186"/>
        <end position="204"/>
    </location>
</feature>
<dbReference type="STRING" id="155865.SAMN05216515_1063"/>
<feature type="transmembrane region" description="Helical" evidence="6">
    <location>
        <begin position="78"/>
        <end position="95"/>
    </location>
</feature>
<feature type="transmembrane region" description="Helical" evidence="6">
    <location>
        <begin position="340"/>
        <end position="360"/>
    </location>
</feature>
<dbReference type="PROSITE" id="PS00428">
    <property type="entry name" value="FTSW_RODA_SPOVE"/>
    <property type="match status" value="1"/>
</dbReference>
<feature type="transmembrane region" description="Helical" evidence="6">
    <location>
        <begin position="164"/>
        <end position="181"/>
    </location>
</feature>
<evidence type="ECO:0000313" key="8">
    <source>
        <dbReference type="Proteomes" id="UP000198817"/>
    </source>
</evidence>
<feature type="transmembrane region" description="Helical" evidence="6">
    <location>
        <begin position="20"/>
        <end position="41"/>
    </location>
</feature>
<evidence type="ECO:0000256" key="2">
    <source>
        <dbReference type="ARBA" id="ARBA00022692"/>
    </source>
</evidence>
<feature type="transmembrane region" description="Helical" evidence="6">
    <location>
        <begin position="264"/>
        <end position="290"/>
    </location>
</feature>
<feature type="transmembrane region" description="Helical" evidence="6">
    <location>
        <begin position="107"/>
        <end position="130"/>
    </location>
</feature>
<dbReference type="Pfam" id="PF01098">
    <property type="entry name" value="FTSW_RODA_SPOVE"/>
    <property type="match status" value="1"/>
</dbReference>
<proteinExistence type="predicted"/>
<dbReference type="OrthoDB" id="9812661at2"/>
<reference evidence="7 8" key="1">
    <citation type="submission" date="2016-10" db="EMBL/GenBank/DDBJ databases">
        <authorList>
            <person name="de Groot N.N."/>
        </authorList>
    </citation>
    <scope>NUCLEOTIDE SEQUENCE [LARGE SCALE GENOMIC DNA]</scope>
    <source>
        <strain evidence="7 8">KHGC13</strain>
    </source>
</reference>
<dbReference type="GO" id="GO:0051301">
    <property type="term" value="P:cell division"/>
    <property type="evidence" value="ECO:0007669"/>
    <property type="project" value="InterPro"/>
</dbReference>
<dbReference type="AlphaFoldDB" id="A0A1I7G6K5"/>
<evidence type="ECO:0000256" key="5">
    <source>
        <dbReference type="ARBA" id="ARBA00023136"/>
    </source>
</evidence>
<gene>
    <name evidence="7" type="ORF">SAMN05216508_1052</name>
</gene>
<dbReference type="EMBL" id="FPBT01000005">
    <property type="protein sequence ID" value="SFU43991.1"/>
    <property type="molecule type" value="Genomic_DNA"/>
</dbReference>
<dbReference type="GO" id="GO:0015648">
    <property type="term" value="F:lipid-linked peptidoglycan transporter activity"/>
    <property type="evidence" value="ECO:0007669"/>
    <property type="project" value="TreeGrafter"/>
</dbReference>
<evidence type="ECO:0000256" key="3">
    <source>
        <dbReference type="ARBA" id="ARBA00022960"/>
    </source>
</evidence>
<keyword evidence="8" id="KW-1185">Reference proteome</keyword>
<accession>A0A1I7G6K5</accession>
<keyword evidence="4 6" id="KW-1133">Transmembrane helix</keyword>
<protein>
    <submittedName>
        <fullName evidence="7">Rod shape determining protein RodA</fullName>
    </submittedName>
</protein>
<evidence type="ECO:0000256" key="1">
    <source>
        <dbReference type="ARBA" id="ARBA00004141"/>
    </source>
</evidence>
<feature type="transmembrane region" description="Helical" evidence="6">
    <location>
        <begin position="47"/>
        <end position="66"/>
    </location>
</feature>
<sequence length="370" mass="40528">MIIRLVKSFRNADKISAGIVAVLAVLSILMVGSTAISTTGFWCRDTIVQTGAYIIGLVLAAVIMVVDYHAYKGSIRGLYVLSLLLLLSVYIPGLGVEQFGARSWINLGITTVQPSEIVKILFALIMAEYLDTHRDELYSFRGLVRAGIVAAPIIAIVLKEDLGSALVFMTMWLAMVFFAGLSLKVFARFLVIVAVLIPPAYFVMADYQKERIASFLHPNNLGLAGNYQVYESKIAIGSGGVFGKGLFHGTQKELDFIPVQKSDFIFSVVAEELGLIGGLILIGLFLWLMIRFMRVAIEAVDLYGALIVVGFIGMFIFQIFENIAMTMGLMPVTGITLPFLSYGGSSIIANMMAFGFIMTVHARSRNIRFN</sequence>
<dbReference type="InterPro" id="IPR018365">
    <property type="entry name" value="Cell_cycle_FtsW-rel_CS"/>
</dbReference>
<dbReference type="GO" id="GO:0008360">
    <property type="term" value="P:regulation of cell shape"/>
    <property type="evidence" value="ECO:0007669"/>
    <property type="project" value="UniProtKB-KW"/>
</dbReference>
<evidence type="ECO:0000313" key="7">
    <source>
        <dbReference type="EMBL" id="SFU43991.1"/>
    </source>
</evidence>
<dbReference type="PANTHER" id="PTHR30474:SF1">
    <property type="entry name" value="PEPTIDOGLYCAN GLYCOSYLTRANSFERASE MRDB"/>
    <property type="match status" value="1"/>
</dbReference>
<organism evidence="7 8">
    <name type="scientific">Eubacterium pyruvativorans</name>
    <dbReference type="NCBI Taxonomy" id="155865"/>
    <lineage>
        <taxon>Bacteria</taxon>
        <taxon>Bacillati</taxon>
        <taxon>Bacillota</taxon>
        <taxon>Clostridia</taxon>
        <taxon>Eubacteriales</taxon>
        <taxon>Eubacteriaceae</taxon>
        <taxon>Eubacterium</taxon>
    </lineage>
</organism>
<name>A0A1I7G6K5_9FIRM</name>
<evidence type="ECO:0000256" key="4">
    <source>
        <dbReference type="ARBA" id="ARBA00022989"/>
    </source>
</evidence>
<dbReference type="GO" id="GO:0005886">
    <property type="term" value="C:plasma membrane"/>
    <property type="evidence" value="ECO:0007669"/>
    <property type="project" value="TreeGrafter"/>
</dbReference>
<dbReference type="PANTHER" id="PTHR30474">
    <property type="entry name" value="CELL CYCLE PROTEIN"/>
    <property type="match status" value="1"/>
</dbReference>
<keyword evidence="2 6" id="KW-0812">Transmembrane</keyword>